<sequence length="70" mass="7794">MRVCVCVRCMCVAGRCMALQIFSSQNAFRPIPGDFSPPPLFLLAPVLYFLFRFHRTISVSAAVSQLLRSG</sequence>
<dbReference type="EMBL" id="GGFK01015044">
    <property type="protein sequence ID" value="MBW48365.1"/>
    <property type="molecule type" value="Transcribed_RNA"/>
</dbReference>
<proteinExistence type="predicted"/>
<dbReference type="AlphaFoldDB" id="A0A2M4B5N4"/>
<reference evidence="1" key="1">
    <citation type="submission" date="2018-01" db="EMBL/GenBank/DDBJ databases">
        <title>An insight into the sialome of Amazonian anophelines.</title>
        <authorList>
            <person name="Ribeiro J.M."/>
            <person name="Scarpassa V."/>
            <person name="Calvo E."/>
        </authorList>
    </citation>
    <scope>NUCLEOTIDE SEQUENCE</scope>
    <source>
        <tissue evidence="1">Salivary glands</tissue>
    </source>
</reference>
<protein>
    <submittedName>
        <fullName evidence="1">Putative secreted protein</fullName>
    </submittedName>
</protein>
<accession>A0A2M4B5N4</accession>
<name>A0A2M4B5N4_9DIPT</name>
<evidence type="ECO:0000313" key="1">
    <source>
        <dbReference type="EMBL" id="MBW48365.1"/>
    </source>
</evidence>
<organism evidence="1">
    <name type="scientific">Anopheles triannulatus</name>
    <dbReference type="NCBI Taxonomy" id="58253"/>
    <lineage>
        <taxon>Eukaryota</taxon>
        <taxon>Metazoa</taxon>
        <taxon>Ecdysozoa</taxon>
        <taxon>Arthropoda</taxon>
        <taxon>Hexapoda</taxon>
        <taxon>Insecta</taxon>
        <taxon>Pterygota</taxon>
        <taxon>Neoptera</taxon>
        <taxon>Endopterygota</taxon>
        <taxon>Diptera</taxon>
        <taxon>Nematocera</taxon>
        <taxon>Culicoidea</taxon>
        <taxon>Culicidae</taxon>
        <taxon>Anophelinae</taxon>
        <taxon>Anopheles</taxon>
    </lineage>
</organism>